<keyword evidence="1" id="KW-0812">Transmembrane</keyword>
<dbReference type="Proteomes" id="UP001274830">
    <property type="component" value="Unassembled WGS sequence"/>
</dbReference>
<feature type="transmembrane region" description="Helical" evidence="1">
    <location>
        <begin position="89"/>
        <end position="108"/>
    </location>
</feature>
<dbReference type="AlphaFoldDB" id="A0AAE0TRG0"/>
<dbReference type="EMBL" id="JAUTXT010000061">
    <property type="protein sequence ID" value="KAK3670188.1"/>
    <property type="molecule type" value="Genomic_DNA"/>
</dbReference>
<evidence type="ECO:0000256" key="1">
    <source>
        <dbReference type="SAM" id="Phobius"/>
    </source>
</evidence>
<evidence type="ECO:0000313" key="2">
    <source>
        <dbReference type="EMBL" id="KAK3670188.1"/>
    </source>
</evidence>
<gene>
    <name evidence="2" type="ORF">LTR78_009944</name>
</gene>
<keyword evidence="1" id="KW-1133">Transmembrane helix</keyword>
<feature type="transmembrane region" description="Helical" evidence="1">
    <location>
        <begin position="50"/>
        <end position="68"/>
    </location>
</feature>
<reference evidence="2" key="1">
    <citation type="submission" date="2023-07" db="EMBL/GenBank/DDBJ databases">
        <title>Black Yeasts Isolated from many extreme environments.</title>
        <authorList>
            <person name="Coleine C."/>
            <person name="Stajich J.E."/>
            <person name="Selbmann L."/>
        </authorList>
    </citation>
    <scope>NUCLEOTIDE SEQUENCE</scope>
    <source>
        <strain evidence="2">CCFEE 5485</strain>
    </source>
</reference>
<accession>A0AAE0TRG0</accession>
<feature type="transmembrane region" description="Helical" evidence="1">
    <location>
        <begin position="120"/>
        <end position="139"/>
    </location>
</feature>
<comment type="caution">
    <text evidence="2">The sequence shown here is derived from an EMBL/GenBank/DDBJ whole genome shotgun (WGS) entry which is preliminary data.</text>
</comment>
<sequence>MSFNGVRSFRYALLFEIGANASGFVPALFMPETALSFLVKNPNMITPATTSFGVLVATGFTIPLILCYPNPVPSQGGSEQIVAWRRLTYMMFGAGEVGLGTMMMVQWLQGDSGLSDNALLMGMLAMGAFSLMRAFFLYVRPSWMEGQVNARKAQ</sequence>
<organism evidence="2 3">
    <name type="scientific">Recurvomyces mirabilis</name>
    <dbReference type="NCBI Taxonomy" id="574656"/>
    <lineage>
        <taxon>Eukaryota</taxon>
        <taxon>Fungi</taxon>
        <taxon>Dikarya</taxon>
        <taxon>Ascomycota</taxon>
        <taxon>Pezizomycotina</taxon>
        <taxon>Dothideomycetes</taxon>
        <taxon>Dothideomycetidae</taxon>
        <taxon>Mycosphaerellales</taxon>
        <taxon>Teratosphaeriaceae</taxon>
        <taxon>Recurvomyces</taxon>
    </lineage>
</organism>
<keyword evidence="3" id="KW-1185">Reference proteome</keyword>
<proteinExistence type="predicted"/>
<evidence type="ECO:0000313" key="3">
    <source>
        <dbReference type="Proteomes" id="UP001274830"/>
    </source>
</evidence>
<keyword evidence="1" id="KW-0472">Membrane</keyword>
<feature type="transmembrane region" description="Helical" evidence="1">
    <location>
        <begin position="12"/>
        <end position="30"/>
    </location>
</feature>
<name>A0AAE0TRG0_9PEZI</name>
<protein>
    <submittedName>
        <fullName evidence="2">Uncharacterized protein</fullName>
    </submittedName>
</protein>